<dbReference type="RefSeq" id="WP_268617859.1">
    <property type="nucleotide sequence ID" value="NZ_JAMDMX010000115.1"/>
</dbReference>
<comment type="caution">
    <text evidence="1">The sequence shown here is derived from an EMBL/GenBank/DDBJ whole genome shotgun (WGS) entry which is preliminary data.</text>
</comment>
<dbReference type="InterPro" id="IPR011330">
    <property type="entry name" value="Glyco_hydro/deAcase_b/a-brl"/>
</dbReference>
<dbReference type="PANTHER" id="PTHR34216">
    <property type="match status" value="1"/>
</dbReference>
<evidence type="ECO:0000313" key="2">
    <source>
        <dbReference type="Proteomes" id="UP001527099"/>
    </source>
</evidence>
<protein>
    <recommendedName>
        <fullName evidence="3">NodB homology domain-containing protein</fullName>
    </recommendedName>
</protein>
<proteinExistence type="predicted"/>
<sequence>MKTKFVLRLSGLLVGIVLVLFLSIEMGSRHVFTPRQDHSSIQSPLPSASLDHVPVSTPIPTLEIAAAASPTTPEPVPVETPLVLFNGQIEHIFFHPLIVFPELAFDGDSMAKGYNDWFVTVKEFNKILDSLYRNQYILIDIGSLYTEKEGVVRPQELWLPANKKPLVLSIDDLNYYTYMRENGNASRLVLDDNGEVATYSMTPQGEPITARNSEIVPILDDFVHAHPDFSWHGAKGVIALTGYEGILGYRTDQRDSPNYINAKEGVLPVIKRLKETGWTFASHGYGHLDTAKITLNRFKQDTLRWKQEVEPLIGATSVYIYPFGSSVLPEDRKYQFLMEEGFRIMCSVGPVPYLAFKPDSVMMDRRHIDGIALHDQRSRLLPLFDSQEIWDSIRPGSGPK</sequence>
<name>A0ABT4GL14_9BACL</name>
<dbReference type="InterPro" id="IPR051398">
    <property type="entry name" value="Polysacch_Deacetylase"/>
</dbReference>
<dbReference type="SUPFAM" id="SSF88713">
    <property type="entry name" value="Glycoside hydrolase/deacetylase"/>
    <property type="match status" value="1"/>
</dbReference>
<gene>
    <name evidence="1" type="ORF">M5X19_28975</name>
</gene>
<reference evidence="1 2" key="1">
    <citation type="submission" date="2022-05" db="EMBL/GenBank/DDBJ databases">
        <title>Genome Sequencing of Bee-Associated Microbes.</title>
        <authorList>
            <person name="Dunlap C."/>
        </authorList>
    </citation>
    <scope>NUCLEOTIDE SEQUENCE [LARGE SCALE GENOMIC DNA]</scope>
    <source>
        <strain evidence="1 2">NRRL B-14421</strain>
    </source>
</reference>
<organism evidence="1 2">
    <name type="scientific">Paenibacillus alginolyticus</name>
    <dbReference type="NCBI Taxonomy" id="59839"/>
    <lineage>
        <taxon>Bacteria</taxon>
        <taxon>Bacillati</taxon>
        <taxon>Bacillota</taxon>
        <taxon>Bacilli</taxon>
        <taxon>Bacillales</taxon>
        <taxon>Paenibacillaceae</taxon>
        <taxon>Paenibacillus</taxon>
    </lineage>
</organism>
<evidence type="ECO:0000313" key="1">
    <source>
        <dbReference type="EMBL" id="MCY9696904.1"/>
    </source>
</evidence>
<dbReference type="PANTHER" id="PTHR34216:SF3">
    <property type="entry name" value="POLY-BETA-1,6-N-ACETYL-D-GLUCOSAMINE N-DEACETYLASE"/>
    <property type="match status" value="1"/>
</dbReference>
<evidence type="ECO:0008006" key="3">
    <source>
        <dbReference type="Google" id="ProtNLM"/>
    </source>
</evidence>
<accession>A0ABT4GL14</accession>
<dbReference type="Gene3D" id="3.20.20.370">
    <property type="entry name" value="Glycoside hydrolase/deacetylase"/>
    <property type="match status" value="1"/>
</dbReference>
<keyword evidence="2" id="KW-1185">Reference proteome</keyword>
<dbReference type="Proteomes" id="UP001527099">
    <property type="component" value="Unassembled WGS sequence"/>
</dbReference>
<dbReference type="EMBL" id="JAMDMX010000115">
    <property type="protein sequence ID" value="MCY9696904.1"/>
    <property type="molecule type" value="Genomic_DNA"/>
</dbReference>